<protein>
    <submittedName>
        <fullName evidence="2">Uncharacterized protein</fullName>
    </submittedName>
</protein>
<dbReference type="AlphaFoldDB" id="A0A6J3LVQ3"/>
<evidence type="ECO:0000313" key="2">
    <source>
        <dbReference type="RefSeq" id="XP_033455738.1"/>
    </source>
</evidence>
<evidence type="ECO:0000313" key="1">
    <source>
        <dbReference type="Proteomes" id="UP000504637"/>
    </source>
</evidence>
<dbReference type="Proteomes" id="UP000504637">
    <property type="component" value="Unplaced"/>
</dbReference>
<dbReference type="GeneID" id="54366812"/>
<proteinExistence type="predicted"/>
<reference evidence="2" key="2">
    <citation type="submission" date="2020-04" db="EMBL/GenBank/DDBJ databases">
        <authorList>
            <consortium name="NCBI Genome Project"/>
        </authorList>
    </citation>
    <scope>NUCLEOTIDE SEQUENCE</scope>
    <source>
        <strain evidence="2">CBS 342.82</strain>
    </source>
</reference>
<name>A0A6J3LVQ3_9PEZI</name>
<reference evidence="2" key="1">
    <citation type="submission" date="2020-01" db="EMBL/GenBank/DDBJ databases">
        <authorList>
            <consortium name="DOE Joint Genome Institute"/>
            <person name="Haridas S."/>
            <person name="Albert R."/>
            <person name="Binder M."/>
            <person name="Bloem J."/>
            <person name="Labutti K."/>
            <person name="Salamov A."/>
            <person name="Andreopoulos B."/>
            <person name="Baker S.E."/>
            <person name="Barry K."/>
            <person name="Bills G."/>
            <person name="Bluhm B.H."/>
            <person name="Cannon C."/>
            <person name="Castanera R."/>
            <person name="Culley D.E."/>
            <person name="Daum C."/>
            <person name="Ezra D."/>
            <person name="Gonzalez J.B."/>
            <person name="Henrissat B."/>
            <person name="Kuo A."/>
            <person name="Liang C."/>
            <person name="Lipzen A."/>
            <person name="Lutzoni F."/>
            <person name="Magnuson J."/>
            <person name="Mondo S."/>
            <person name="Nolan M."/>
            <person name="Ohm R."/>
            <person name="Pangilinan J."/>
            <person name="Park H.-J."/>
            <person name="Ramirez L."/>
            <person name="Alfaro M."/>
            <person name="Sun H."/>
            <person name="Tritt A."/>
            <person name="Yoshinaga Y."/>
            <person name="Zwiers L.-H."/>
            <person name="Turgeon B.G."/>
            <person name="Goodwin S.B."/>
            <person name="Spatafora J.W."/>
            <person name="Crous P.W."/>
            <person name="Grigoriev I.V."/>
        </authorList>
    </citation>
    <scope>NUCLEOTIDE SEQUENCE</scope>
    <source>
        <strain evidence="2">CBS 342.82</strain>
    </source>
</reference>
<gene>
    <name evidence="2" type="ORF">K489DRAFT_88794</name>
</gene>
<keyword evidence="1" id="KW-1185">Reference proteome</keyword>
<sequence>MQRLVEEERKRKEDTCMVWLDRYLCRNKNHNVQCSRLVLVQGGAMQRGRKLGAGRMPRGEKDGMSCPSPCLIAHINPLISLTAVQDSPSAPAPTTRRIRTGHSPPTRRVCIVLYELMYVHMQHQWHEGAAPCTGETGRGRPRLAMVCSVDERAMARD</sequence>
<reference evidence="2" key="3">
    <citation type="submission" date="2025-08" db="UniProtKB">
        <authorList>
            <consortium name="RefSeq"/>
        </authorList>
    </citation>
    <scope>IDENTIFICATION</scope>
    <source>
        <strain evidence="2">CBS 342.82</strain>
    </source>
</reference>
<organism evidence="2">
    <name type="scientific">Dissoconium aciculare CBS 342.82</name>
    <dbReference type="NCBI Taxonomy" id="1314786"/>
    <lineage>
        <taxon>Eukaryota</taxon>
        <taxon>Fungi</taxon>
        <taxon>Dikarya</taxon>
        <taxon>Ascomycota</taxon>
        <taxon>Pezizomycotina</taxon>
        <taxon>Dothideomycetes</taxon>
        <taxon>Dothideomycetidae</taxon>
        <taxon>Mycosphaerellales</taxon>
        <taxon>Dissoconiaceae</taxon>
        <taxon>Dissoconium</taxon>
    </lineage>
</organism>
<accession>A0A6J3LVQ3</accession>
<dbReference type="RefSeq" id="XP_033455738.1">
    <property type="nucleotide sequence ID" value="XM_033609011.1"/>
</dbReference>